<dbReference type="Proteomes" id="UP000887566">
    <property type="component" value="Unplaced"/>
</dbReference>
<name>A0A914VK04_9BILA</name>
<feature type="compositionally biased region" description="Basic and acidic residues" evidence="1">
    <location>
        <begin position="1"/>
        <end position="17"/>
    </location>
</feature>
<reference evidence="3" key="1">
    <citation type="submission" date="2022-11" db="UniProtKB">
        <authorList>
            <consortium name="WormBaseParasite"/>
        </authorList>
    </citation>
    <scope>IDENTIFICATION</scope>
</reference>
<evidence type="ECO:0000313" key="2">
    <source>
        <dbReference type="Proteomes" id="UP000887566"/>
    </source>
</evidence>
<evidence type="ECO:0000256" key="1">
    <source>
        <dbReference type="SAM" id="MobiDB-lite"/>
    </source>
</evidence>
<feature type="region of interest" description="Disordered" evidence="1">
    <location>
        <begin position="1"/>
        <end position="28"/>
    </location>
</feature>
<evidence type="ECO:0000313" key="3">
    <source>
        <dbReference type="WBParaSite" id="PSAMB.scaffold2134size25155.g16551.t1"/>
    </source>
</evidence>
<accession>A0A914VK04</accession>
<protein>
    <submittedName>
        <fullName evidence="3">Uncharacterized protein</fullName>
    </submittedName>
</protein>
<organism evidence="2 3">
    <name type="scientific">Plectus sambesii</name>
    <dbReference type="NCBI Taxonomy" id="2011161"/>
    <lineage>
        <taxon>Eukaryota</taxon>
        <taxon>Metazoa</taxon>
        <taxon>Ecdysozoa</taxon>
        <taxon>Nematoda</taxon>
        <taxon>Chromadorea</taxon>
        <taxon>Plectida</taxon>
        <taxon>Plectina</taxon>
        <taxon>Plectoidea</taxon>
        <taxon>Plectidae</taxon>
        <taxon>Plectus</taxon>
    </lineage>
</organism>
<sequence length="93" mass="10148">MMAGIAERRGQTADERLSAPPRSSNAADALESHRLLRVVDQATNELKASILPIARSCICAHTFVPSAVALARTAVVRARCHRFLCVFFRSLSL</sequence>
<dbReference type="WBParaSite" id="PSAMB.scaffold2134size25155.g16551.t1">
    <property type="protein sequence ID" value="PSAMB.scaffold2134size25155.g16551.t1"/>
    <property type="gene ID" value="PSAMB.scaffold2134size25155.g16551"/>
</dbReference>
<keyword evidence="2" id="KW-1185">Reference proteome</keyword>
<dbReference type="AlphaFoldDB" id="A0A914VK04"/>
<proteinExistence type="predicted"/>